<dbReference type="GO" id="GO:0016829">
    <property type="term" value="F:lyase activity"/>
    <property type="evidence" value="ECO:0007669"/>
    <property type="project" value="UniProtKB-KW"/>
</dbReference>
<protein>
    <recommendedName>
        <fullName evidence="8">Abasic site processing protein</fullName>
        <ecNumber evidence="8">3.4.-.-</ecNumber>
    </recommendedName>
</protein>
<comment type="caution">
    <text evidence="9">The sequence shown here is derived from an EMBL/GenBank/DDBJ whole genome shotgun (WGS) entry which is preliminary data.</text>
</comment>
<evidence type="ECO:0000256" key="7">
    <source>
        <dbReference type="ARBA" id="ARBA00023239"/>
    </source>
</evidence>
<keyword evidence="3" id="KW-0227">DNA damage</keyword>
<keyword evidence="5" id="KW-0190">Covalent protein-DNA linkage</keyword>
<name>A0A4Q1DDH1_9BACT</name>
<dbReference type="SUPFAM" id="SSF143081">
    <property type="entry name" value="BB1717-like"/>
    <property type="match status" value="1"/>
</dbReference>
<keyword evidence="6" id="KW-0238">DNA-binding</keyword>
<keyword evidence="7" id="KW-0456">Lyase</keyword>
<dbReference type="InterPro" id="IPR036590">
    <property type="entry name" value="SRAP-like"/>
</dbReference>
<keyword evidence="2 8" id="KW-0645">Protease</keyword>
<evidence type="ECO:0000256" key="3">
    <source>
        <dbReference type="ARBA" id="ARBA00022763"/>
    </source>
</evidence>
<evidence type="ECO:0000256" key="8">
    <source>
        <dbReference type="RuleBase" id="RU364100"/>
    </source>
</evidence>
<dbReference type="GO" id="GO:0008233">
    <property type="term" value="F:peptidase activity"/>
    <property type="evidence" value="ECO:0007669"/>
    <property type="project" value="UniProtKB-KW"/>
</dbReference>
<evidence type="ECO:0000256" key="1">
    <source>
        <dbReference type="ARBA" id="ARBA00008136"/>
    </source>
</evidence>
<organism evidence="9 10">
    <name type="scientific">Filimonas effusa</name>
    <dbReference type="NCBI Taxonomy" id="2508721"/>
    <lineage>
        <taxon>Bacteria</taxon>
        <taxon>Pseudomonadati</taxon>
        <taxon>Bacteroidota</taxon>
        <taxon>Chitinophagia</taxon>
        <taxon>Chitinophagales</taxon>
        <taxon>Chitinophagaceae</taxon>
        <taxon>Filimonas</taxon>
    </lineage>
</organism>
<keyword evidence="10" id="KW-1185">Reference proteome</keyword>
<dbReference type="GO" id="GO:0006508">
    <property type="term" value="P:proteolysis"/>
    <property type="evidence" value="ECO:0007669"/>
    <property type="project" value="UniProtKB-KW"/>
</dbReference>
<comment type="similarity">
    <text evidence="1 8">Belongs to the SOS response-associated peptidase family.</text>
</comment>
<evidence type="ECO:0000256" key="4">
    <source>
        <dbReference type="ARBA" id="ARBA00022801"/>
    </source>
</evidence>
<dbReference type="GO" id="GO:0106300">
    <property type="term" value="P:protein-DNA covalent cross-linking repair"/>
    <property type="evidence" value="ECO:0007669"/>
    <property type="project" value="InterPro"/>
</dbReference>
<dbReference type="PANTHER" id="PTHR13604">
    <property type="entry name" value="DC12-RELATED"/>
    <property type="match status" value="1"/>
</dbReference>
<dbReference type="EC" id="3.4.-.-" evidence="8"/>
<dbReference type="PANTHER" id="PTHR13604:SF0">
    <property type="entry name" value="ABASIC SITE PROCESSING PROTEIN HMCES"/>
    <property type="match status" value="1"/>
</dbReference>
<evidence type="ECO:0000256" key="5">
    <source>
        <dbReference type="ARBA" id="ARBA00023124"/>
    </source>
</evidence>
<evidence type="ECO:0000313" key="9">
    <source>
        <dbReference type="EMBL" id="RXK87018.1"/>
    </source>
</evidence>
<gene>
    <name evidence="9" type="ORF">ESB13_09610</name>
</gene>
<reference evidence="9 10" key="1">
    <citation type="submission" date="2019-01" db="EMBL/GenBank/DDBJ databases">
        <title>Filimonas sp. strain TTM-71.</title>
        <authorList>
            <person name="Chen W.-M."/>
        </authorList>
    </citation>
    <scope>NUCLEOTIDE SEQUENCE [LARGE SCALE GENOMIC DNA]</scope>
    <source>
        <strain evidence="9 10">TTM-71</strain>
    </source>
</reference>
<evidence type="ECO:0000313" key="10">
    <source>
        <dbReference type="Proteomes" id="UP000290545"/>
    </source>
</evidence>
<keyword evidence="4 8" id="KW-0378">Hydrolase</keyword>
<dbReference type="RefSeq" id="WP_129002768.1">
    <property type="nucleotide sequence ID" value="NZ_SDHZ01000001.1"/>
</dbReference>
<sequence>MCYDISFTVDLPELRAHFPDLVMDENIQLNLEAAEHILGPGFHGEHAILYRNRTDHLVHLRLHEWGVIPFYINTPDKINDFKKSRNGFLNVRAERILDDKTSYWFKIRERRCLIPVTGIIEHREVVGFKNSIPYLVWPCSQKIFFLPGLYSVAAVPDQETGELIERRTFALITRPANELMKKIHNSGANRWRMPLFLPLELSQTWLNNTLTETEYRRILNYEIPAEDLAYRTTFSVRGNKLRPDGLSKIAPYSWNEPPLGTADPIPKTK</sequence>
<dbReference type="Gene3D" id="3.90.1680.10">
    <property type="entry name" value="SOS response associated peptidase-like"/>
    <property type="match status" value="1"/>
</dbReference>
<accession>A0A4Q1DDH1</accession>
<proteinExistence type="inferred from homology"/>
<evidence type="ECO:0000256" key="2">
    <source>
        <dbReference type="ARBA" id="ARBA00022670"/>
    </source>
</evidence>
<dbReference type="GO" id="GO:0003697">
    <property type="term" value="F:single-stranded DNA binding"/>
    <property type="evidence" value="ECO:0007669"/>
    <property type="project" value="InterPro"/>
</dbReference>
<dbReference type="OrthoDB" id="9782620at2"/>
<dbReference type="AlphaFoldDB" id="A0A4Q1DDH1"/>
<dbReference type="Proteomes" id="UP000290545">
    <property type="component" value="Unassembled WGS sequence"/>
</dbReference>
<dbReference type="Pfam" id="PF02586">
    <property type="entry name" value="SRAP"/>
    <property type="match status" value="1"/>
</dbReference>
<dbReference type="InterPro" id="IPR003738">
    <property type="entry name" value="SRAP"/>
</dbReference>
<dbReference type="EMBL" id="SDHZ01000001">
    <property type="protein sequence ID" value="RXK87018.1"/>
    <property type="molecule type" value="Genomic_DNA"/>
</dbReference>
<evidence type="ECO:0000256" key="6">
    <source>
        <dbReference type="ARBA" id="ARBA00023125"/>
    </source>
</evidence>